<proteinExistence type="predicted"/>
<sequence>MKTFLTASIAAAICTLAVAPSSQAQGNIKPAKPLRNDYISLKLEMERAITRGNQFLKSQRNADGYWSDGDMPAMTALAMTSILRDPALDGKSEINELDRKSLDWIVAQQKEDGGIYNKGLGNYNTATSIVALVAAQDKAYHPAILKARAYVIGAQDETDDEYNGGVGYGGTYNHSDLSNTYLAIEALKVSEQIAKDSEAAGNDQPDLNWDAAIQFISRCQNNKETNDMPNAGNDGGMIYFPGNTKSDEEKNADGTVSLRSYGSISYAGLLSLLYADLDKSDVRVKAVLNWAGNNFTVEENPGLGPQGLYYYYHAMSKALSAAGIENLPLKGGKEADWRRDLAIKILTTQREDGSWVNTNSRWWESDPQLVTSYATMTLQQIYYAMP</sequence>
<reference evidence="2" key="1">
    <citation type="submission" date="2021-01" db="EMBL/GenBank/DDBJ databases">
        <title>Modified the classification status of verrucomicrobia.</title>
        <authorList>
            <person name="Feng X."/>
        </authorList>
    </citation>
    <scope>NUCLEOTIDE SEQUENCE</scope>
    <source>
        <strain evidence="2">_KCTC 22039</strain>
    </source>
</reference>
<protein>
    <submittedName>
        <fullName evidence="2">Terpene cyclase/mutase family protein</fullName>
    </submittedName>
</protein>
<accession>A0A8J7ME14</accession>
<dbReference type="Gene3D" id="1.50.10.20">
    <property type="match status" value="1"/>
</dbReference>
<feature type="signal peptide" evidence="1">
    <location>
        <begin position="1"/>
        <end position="24"/>
    </location>
</feature>
<comment type="caution">
    <text evidence="2">The sequence shown here is derived from an EMBL/GenBank/DDBJ whole genome shotgun (WGS) entry which is preliminary data.</text>
</comment>
<organism evidence="2 3">
    <name type="scientific">Persicirhabdus sediminis</name>
    <dbReference type="NCBI Taxonomy" id="454144"/>
    <lineage>
        <taxon>Bacteria</taxon>
        <taxon>Pseudomonadati</taxon>
        <taxon>Verrucomicrobiota</taxon>
        <taxon>Verrucomicrobiia</taxon>
        <taxon>Verrucomicrobiales</taxon>
        <taxon>Verrucomicrobiaceae</taxon>
        <taxon>Persicirhabdus</taxon>
    </lineage>
</organism>
<keyword evidence="3" id="KW-1185">Reference proteome</keyword>
<keyword evidence="1" id="KW-0732">Signal</keyword>
<evidence type="ECO:0000256" key="1">
    <source>
        <dbReference type="SAM" id="SignalP"/>
    </source>
</evidence>
<dbReference type="EMBL" id="JAENIM010000037">
    <property type="protein sequence ID" value="MBK1790955.1"/>
    <property type="molecule type" value="Genomic_DNA"/>
</dbReference>
<gene>
    <name evidence="2" type="ORF">JIN82_07275</name>
</gene>
<evidence type="ECO:0000313" key="3">
    <source>
        <dbReference type="Proteomes" id="UP000624703"/>
    </source>
</evidence>
<evidence type="ECO:0000313" key="2">
    <source>
        <dbReference type="EMBL" id="MBK1790955.1"/>
    </source>
</evidence>
<feature type="chain" id="PRO_5035183656" evidence="1">
    <location>
        <begin position="25"/>
        <end position="386"/>
    </location>
</feature>
<dbReference type="AlphaFoldDB" id="A0A8J7ME14"/>
<dbReference type="CDD" id="cd00688">
    <property type="entry name" value="ISOPREN_C2_like"/>
    <property type="match status" value="1"/>
</dbReference>
<dbReference type="RefSeq" id="WP_200310975.1">
    <property type="nucleotide sequence ID" value="NZ_JAENIM010000037.1"/>
</dbReference>
<dbReference type="InterPro" id="IPR008930">
    <property type="entry name" value="Terpenoid_cyclase/PrenylTrfase"/>
</dbReference>
<name>A0A8J7ME14_9BACT</name>
<dbReference type="SUPFAM" id="SSF48239">
    <property type="entry name" value="Terpenoid cyclases/Protein prenyltransferases"/>
    <property type="match status" value="1"/>
</dbReference>
<dbReference type="Proteomes" id="UP000624703">
    <property type="component" value="Unassembled WGS sequence"/>
</dbReference>